<dbReference type="RefSeq" id="WP_010970540.1">
    <property type="nucleotide sequence ID" value="NC_003047.1"/>
</dbReference>
<dbReference type="Pfam" id="PF03472">
    <property type="entry name" value="Autoind_bind"/>
    <property type="match status" value="1"/>
</dbReference>
<evidence type="ECO:0000256" key="3">
    <source>
        <dbReference type="ARBA" id="ARBA00023163"/>
    </source>
</evidence>
<evidence type="ECO:0000259" key="4">
    <source>
        <dbReference type="Pfam" id="PF03472"/>
    </source>
</evidence>
<accession>Q92JR9</accession>
<feature type="domain" description="Transcription factor LuxR-like autoinducer-binding" evidence="4">
    <location>
        <begin position="19"/>
        <end position="70"/>
    </location>
</feature>
<keyword evidence="6" id="KW-1185">Reference proteome</keyword>
<dbReference type="SUPFAM" id="SSF75516">
    <property type="entry name" value="Pheromone-binding domain of LuxR-like quorum-sensing transcription factors"/>
    <property type="match status" value="1"/>
</dbReference>
<protein>
    <recommendedName>
        <fullName evidence="4">Transcription factor LuxR-like autoinducer-binding domain-containing protein</fullName>
    </recommendedName>
</protein>
<dbReference type="eggNOG" id="COG2197">
    <property type="taxonomic scope" value="Bacteria"/>
</dbReference>
<keyword evidence="2" id="KW-0238">DNA-binding</keyword>
<reference evidence="5 6" key="1">
    <citation type="journal article" date="2001" name="Proc. Natl. Acad. Sci. U.S.A.">
        <title>Analysis of the chromosome sequence of the legume symbiont Sinorhizobium meliloti strain 1021.</title>
        <authorList>
            <person name="Capela D."/>
            <person name="Barloy-Hubler F."/>
            <person name="Gouzy J."/>
            <person name="Bothe G."/>
            <person name="Ampe F."/>
            <person name="Batut J."/>
            <person name="Boistard P."/>
            <person name="Becker A."/>
            <person name="Boutry M."/>
            <person name="Cadieu E."/>
            <person name="Dreano S."/>
            <person name="Gloux S."/>
            <person name="Godrie T."/>
            <person name="Goffeau A."/>
            <person name="Kahn D."/>
            <person name="Kiss E."/>
            <person name="Lelaure V."/>
            <person name="Masuy D."/>
            <person name="Pohl T."/>
            <person name="Portetelle D."/>
            <person name="Puehler A."/>
            <person name="Purnelle B."/>
            <person name="Ramsperger U."/>
            <person name="Renard C."/>
            <person name="Thebault P."/>
            <person name="Vandenbol M."/>
            <person name="Weidner S."/>
            <person name="Galibert F."/>
        </authorList>
    </citation>
    <scope>NUCLEOTIDE SEQUENCE [LARGE SCALE GENOMIC DNA]</scope>
    <source>
        <strain evidence="5 6">1021</strain>
    </source>
</reference>
<reference evidence="6" key="2">
    <citation type="journal article" date="2001" name="Science">
        <title>The composite genome of the legume symbiont Sinorhizobium meliloti.</title>
        <authorList>
            <person name="Galibert F."/>
            <person name="Finan T.M."/>
            <person name="Long S.R."/>
            <person name="Puehler A."/>
            <person name="Abola P."/>
            <person name="Ampe F."/>
            <person name="Barloy-Hubler F."/>
            <person name="Barnett M.J."/>
            <person name="Becker A."/>
            <person name="Boistard P."/>
            <person name="Bothe G."/>
            <person name="Boutry M."/>
            <person name="Bowser L."/>
            <person name="Buhrmester J."/>
            <person name="Cadieu E."/>
            <person name="Capela D."/>
            <person name="Chain P."/>
            <person name="Cowie A."/>
            <person name="Davis R.W."/>
            <person name="Dreano S."/>
            <person name="Federspiel N.A."/>
            <person name="Fisher R.F."/>
            <person name="Gloux S."/>
            <person name="Godrie T."/>
            <person name="Goffeau A."/>
            <person name="Golding B."/>
            <person name="Gouzy J."/>
            <person name="Gurjal M."/>
            <person name="Hernandez-Lucas I."/>
            <person name="Hong A."/>
            <person name="Huizar L."/>
            <person name="Hyman R.W."/>
            <person name="Jones T."/>
            <person name="Kahn D."/>
            <person name="Kahn M.L."/>
            <person name="Kalman S."/>
            <person name="Keating D.H."/>
            <person name="Kiss E."/>
            <person name="Komp C."/>
            <person name="Lelaure V."/>
            <person name="Masuy D."/>
            <person name="Palm C."/>
            <person name="Peck M.C."/>
            <person name="Pohl T.M."/>
            <person name="Portetelle D."/>
            <person name="Purnelle B."/>
            <person name="Ramsperger U."/>
            <person name="Surzycki R."/>
            <person name="Thebault P."/>
            <person name="Vandenbol M."/>
            <person name="Vorhoelter F.J."/>
            <person name="Weidner S."/>
            <person name="Wells D.H."/>
            <person name="Wong K."/>
            <person name="Yeh K.-C."/>
            <person name="Batut J."/>
        </authorList>
    </citation>
    <scope>NUCLEOTIDE SEQUENCE [LARGE SCALE GENOMIC DNA]</scope>
    <source>
        <strain evidence="6">1021</strain>
    </source>
</reference>
<dbReference type="HOGENOM" id="CLU_2702233_0_0_5"/>
<dbReference type="InterPro" id="IPR036693">
    <property type="entry name" value="TF_LuxR_autoind-bd_dom_sf"/>
</dbReference>
<dbReference type="SMR" id="Q92JR9"/>
<keyword evidence="1" id="KW-0805">Transcription regulation</keyword>
<dbReference type="GO" id="GO:0003677">
    <property type="term" value="F:DNA binding"/>
    <property type="evidence" value="ECO:0007669"/>
    <property type="project" value="UniProtKB-KW"/>
</dbReference>
<name>Q92JR9_RHIME</name>
<dbReference type="Gene3D" id="3.30.450.80">
    <property type="entry name" value="Transcription factor LuxR-like, autoinducer-binding domain"/>
    <property type="match status" value="1"/>
</dbReference>
<evidence type="ECO:0000313" key="6">
    <source>
        <dbReference type="Proteomes" id="UP000001976"/>
    </source>
</evidence>
<dbReference type="EnsemblBacteria" id="CAC47861">
    <property type="protein sequence ID" value="CAC47861"/>
    <property type="gene ID" value="SMc03899"/>
</dbReference>
<proteinExistence type="predicted"/>
<dbReference type="KEGG" id="sme:SMc03899"/>
<dbReference type="Proteomes" id="UP000001976">
    <property type="component" value="Chromosome"/>
</dbReference>
<sequence>MNITLLVQFLALLEEMKTREEILPEFERLLDRCGFDFYGIVRQPKPHENPLRLLLAGRWPEGWPQIYIRELAPERPGHAPPLS</sequence>
<dbReference type="EMBL" id="AL591688">
    <property type="protein sequence ID" value="CAC47861.1"/>
    <property type="molecule type" value="Genomic_DNA"/>
</dbReference>
<evidence type="ECO:0000313" key="5">
    <source>
        <dbReference type="EMBL" id="CAC47861.1"/>
    </source>
</evidence>
<evidence type="ECO:0000256" key="1">
    <source>
        <dbReference type="ARBA" id="ARBA00023015"/>
    </source>
</evidence>
<keyword evidence="3" id="KW-0804">Transcription</keyword>
<dbReference type="InterPro" id="IPR005143">
    <property type="entry name" value="TF_LuxR_autoind-bd_dom"/>
</dbReference>
<organism evidence="5 6">
    <name type="scientific">Rhizobium meliloti (strain 1021)</name>
    <name type="common">Ensifer meliloti</name>
    <name type="synonym">Sinorhizobium meliloti</name>
    <dbReference type="NCBI Taxonomy" id="266834"/>
    <lineage>
        <taxon>Bacteria</taxon>
        <taxon>Pseudomonadati</taxon>
        <taxon>Pseudomonadota</taxon>
        <taxon>Alphaproteobacteria</taxon>
        <taxon>Hyphomicrobiales</taxon>
        <taxon>Rhizobiaceae</taxon>
        <taxon>Sinorhizobium/Ensifer group</taxon>
        <taxon>Sinorhizobium</taxon>
    </lineage>
</organism>
<dbReference type="PATRIC" id="fig|266834.11.peg.4841"/>
<dbReference type="OrthoDB" id="3170288at2"/>
<evidence type="ECO:0000256" key="2">
    <source>
        <dbReference type="ARBA" id="ARBA00023125"/>
    </source>
</evidence>
<gene>
    <name evidence="5" type="ORF">SMc03899</name>
</gene>
<dbReference type="AlphaFoldDB" id="Q92JR9"/>